<dbReference type="STRING" id="504805.SAMN05421505_1229"/>
<dbReference type="PANTHER" id="PTHR46943:SF1">
    <property type="entry name" value="PENTRAXIN-RELATED PROTEIN PTX3"/>
    <property type="match status" value="1"/>
</dbReference>
<dbReference type="PANTHER" id="PTHR46943">
    <property type="entry name" value="PENTRAXIN-RELATED PROTEIN PTX3"/>
    <property type="match status" value="1"/>
</dbReference>
<dbReference type="GO" id="GO:0030246">
    <property type="term" value="F:carbohydrate binding"/>
    <property type="evidence" value="ECO:0007669"/>
    <property type="project" value="UniProtKB-KW"/>
</dbReference>
<name>A0A1G8F1V6_9ACTN</name>
<reference evidence="1 2" key="1">
    <citation type="submission" date="2016-10" db="EMBL/GenBank/DDBJ databases">
        <authorList>
            <person name="de Groot N.N."/>
        </authorList>
    </citation>
    <scope>NUCLEOTIDE SEQUENCE [LARGE SCALE GENOMIC DNA]</scope>
    <source>
        <strain evidence="1 2">CPCC 201354</strain>
    </source>
</reference>
<protein>
    <submittedName>
        <fullName evidence="1">Concanavalin A-like lectin/glucanases superfamily protein</fullName>
    </submittedName>
</protein>
<dbReference type="AlphaFoldDB" id="A0A1G8F1V6"/>
<gene>
    <name evidence="1" type="ORF">SAMN05421505_1229</name>
</gene>
<dbReference type="InterPro" id="IPR042837">
    <property type="entry name" value="PTX3"/>
</dbReference>
<evidence type="ECO:0000313" key="1">
    <source>
        <dbReference type="EMBL" id="SDH75989.1"/>
    </source>
</evidence>
<dbReference type="Proteomes" id="UP000198923">
    <property type="component" value="Unassembled WGS sequence"/>
</dbReference>
<organism evidence="1 2">
    <name type="scientific">Sinosporangium album</name>
    <dbReference type="NCBI Taxonomy" id="504805"/>
    <lineage>
        <taxon>Bacteria</taxon>
        <taxon>Bacillati</taxon>
        <taxon>Actinomycetota</taxon>
        <taxon>Actinomycetes</taxon>
        <taxon>Streptosporangiales</taxon>
        <taxon>Streptosporangiaceae</taxon>
        <taxon>Sinosporangium</taxon>
    </lineage>
</organism>
<proteinExistence type="predicted"/>
<sequence>MPFVVSVTSQWAPKGKLLHLPVEFVGCRFREPPPSITTEADAPHTVSAWVRLTRGDLNASVASQNGATKNAFKLAYAPGDGKWRFVTYDSDSATAAEKRAVSNRSAKLNEWTHLAGVYDAGANRIRLYENGELVAANTVTGTFNATGGFLIGRSQNNGAYE</sequence>
<dbReference type="InterPro" id="IPR013320">
    <property type="entry name" value="ConA-like_dom_sf"/>
</dbReference>
<evidence type="ECO:0000313" key="2">
    <source>
        <dbReference type="Proteomes" id="UP000198923"/>
    </source>
</evidence>
<accession>A0A1G8F1V6</accession>
<dbReference type="GO" id="GO:0006955">
    <property type="term" value="P:immune response"/>
    <property type="evidence" value="ECO:0007669"/>
    <property type="project" value="InterPro"/>
</dbReference>
<dbReference type="Pfam" id="PF13385">
    <property type="entry name" value="Laminin_G_3"/>
    <property type="match status" value="1"/>
</dbReference>
<dbReference type="RefSeq" id="WP_176955580.1">
    <property type="nucleotide sequence ID" value="NZ_FNCN01000022.1"/>
</dbReference>
<dbReference type="EMBL" id="FNCN01000022">
    <property type="protein sequence ID" value="SDH75989.1"/>
    <property type="molecule type" value="Genomic_DNA"/>
</dbReference>
<dbReference type="Gene3D" id="2.60.120.200">
    <property type="match status" value="1"/>
</dbReference>
<keyword evidence="1" id="KW-0430">Lectin</keyword>
<dbReference type="SUPFAM" id="SSF49899">
    <property type="entry name" value="Concanavalin A-like lectins/glucanases"/>
    <property type="match status" value="1"/>
</dbReference>
<keyword evidence="2" id="KW-1185">Reference proteome</keyword>